<evidence type="ECO:0000313" key="2">
    <source>
        <dbReference type="EMBL" id="MFC6644545.1"/>
    </source>
</evidence>
<gene>
    <name evidence="2" type="ORF">ACFQBQ_02855</name>
</gene>
<dbReference type="EMBL" id="JBHSWI010000001">
    <property type="protein sequence ID" value="MFC6644545.1"/>
    <property type="molecule type" value="Genomic_DNA"/>
</dbReference>
<reference evidence="3" key="1">
    <citation type="journal article" date="2019" name="Int. J. Syst. Evol. Microbiol.">
        <title>The Global Catalogue of Microorganisms (GCM) 10K type strain sequencing project: providing services to taxonomists for standard genome sequencing and annotation.</title>
        <authorList>
            <consortium name="The Broad Institute Genomics Platform"/>
            <consortium name="The Broad Institute Genome Sequencing Center for Infectious Disease"/>
            <person name="Wu L."/>
            <person name="Ma J."/>
        </authorList>
    </citation>
    <scope>NUCLEOTIDE SEQUENCE [LARGE SCALE GENOMIC DNA]</scope>
    <source>
        <strain evidence="3">CGMCC 1.16026</strain>
    </source>
</reference>
<name>A0ABW1Z4Q0_9BACT</name>
<keyword evidence="1" id="KW-0812">Transmembrane</keyword>
<evidence type="ECO:0000256" key="1">
    <source>
        <dbReference type="SAM" id="Phobius"/>
    </source>
</evidence>
<comment type="caution">
    <text evidence="2">The sequence shown here is derived from an EMBL/GenBank/DDBJ whole genome shotgun (WGS) entry which is preliminary data.</text>
</comment>
<keyword evidence="1" id="KW-0472">Membrane</keyword>
<dbReference type="Proteomes" id="UP001596391">
    <property type="component" value="Unassembled WGS sequence"/>
</dbReference>
<evidence type="ECO:0000313" key="3">
    <source>
        <dbReference type="Proteomes" id="UP001596391"/>
    </source>
</evidence>
<protein>
    <submittedName>
        <fullName evidence="2">Uncharacterized protein</fullName>
    </submittedName>
</protein>
<keyword evidence="1" id="KW-1133">Transmembrane helix</keyword>
<sequence length="46" mass="5252">MSETKPVHHDIFREHATLIYCGLLAVTIAIAAVYMVIVGVIWYFMQ</sequence>
<organism evidence="2 3">
    <name type="scientific">Granulicella cerasi</name>
    <dbReference type="NCBI Taxonomy" id="741063"/>
    <lineage>
        <taxon>Bacteria</taxon>
        <taxon>Pseudomonadati</taxon>
        <taxon>Acidobacteriota</taxon>
        <taxon>Terriglobia</taxon>
        <taxon>Terriglobales</taxon>
        <taxon>Acidobacteriaceae</taxon>
        <taxon>Granulicella</taxon>
    </lineage>
</organism>
<proteinExistence type="predicted"/>
<dbReference type="RefSeq" id="WP_263372476.1">
    <property type="nucleotide sequence ID" value="NZ_JAGSYD010000005.1"/>
</dbReference>
<feature type="transmembrane region" description="Helical" evidence="1">
    <location>
        <begin position="20"/>
        <end position="45"/>
    </location>
</feature>
<accession>A0ABW1Z4Q0</accession>
<keyword evidence="3" id="KW-1185">Reference proteome</keyword>